<reference evidence="1" key="1">
    <citation type="submission" date="2023-06" db="EMBL/GenBank/DDBJ databases">
        <authorList>
            <consortium name="Lawrence Berkeley National Laboratory"/>
            <person name="Ahrendt S."/>
            <person name="Sahu N."/>
            <person name="Indic B."/>
            <person name="Wong-Bajracharya J."/>
            <person name="Merenyi Z."/>
            <person name="Ke H.-M."/>
            <person name="Monk M."/>
            <person name="Kocsube S."/>
            <person name="Drula E."/>
            <person name="Lipzen A."/>
            <person name="Balint B."/>
            <person name="Henrissat B."/>
            <person name="Andreopoulos B."/>
            <person name="Martin F.M."/>
            <person name="Harder C.B."/>
            <person name="Rigling D."/>
            <person name="Ford K.L."/>
            <person name="Foster G.D."/>
            <person name="Pangilinan J."/>
            <person name="Papanicolaou A."/>
            <person name="Barry K."/>
            <person name="LaButti K."/>
            <person name="Viragh M."/>
            <person name="Koriabine M."/>
            <person name="Yan M."/>
            <person name="Riley R."/>
            <person name="Champramary S."/>
            <person name="Plett K.L."/>
            <person name="Tsai I.J."/>
            <person name="Slot J."/>
            <person name="Sipos G."/>
            <person name="Plett J."/>
            <person name="Nagy L.G."/>
            <person name="Grigoriev I.V."/>
        </authorList>
    </citation>
    <scope>NUCLEOTIDE SEQUENCE</scope>
    <source>
        <strain evidence="1">ICMP 16352</strain>
    </source>
</reference>
<protein>
    <submittedName>
        <fullName evidence="1">Uncharacterized protein</fullName>
    </submittedName>
</protein>
<accession>A0AA39NTH3</accession>
<dbReference type="Gene3D" id="1.20.1270.60">
    <property type="entry name" value="Arfaptin homology (AH) domain/BAR domain"/>
    <property type="match status" value="1"/>
</dbReference>
<dbReference type="AlphaFoldDB" id="A0AA39NTH3"/>
<evidence type="ECO:0000313" key="1">
    <source>
        <dbReference type="EMBL" id="KAK0471556.1"/>
    </source>
</evidence>
<dbReference type="EMBL" id="JAUEPR010000049">
    <property type="protein sequence ID" value="KAK0471556.1"/>
    <property type="molecule type" value="Genomic_DNA"/>
</dbReference>
<evidence type="ECO:0000313" key="2">
    <source>
        <dbReference type="Proteomes" id="UP001175227"/>
    </source>
</evidence>
<organism evidence="1 2">
    <name type="scientific">Armillaria novae-zelandiae</name>
    <dbReference type="NCBI Taxonomy" id="153914"/>
    <lineage>
        <taxon>Eukaryota</taxon>
        <taxon>Fungi</taxon>
        <taxon>Dikarya</taxon>
        <taxon>Basidiomycota</taxon>
        <taxon>Agaricomycotina</taxon>
        <taxon>Agaricomycetes</taxon>
        <taxon>Agaricomycetidae</taxon>
        <taxon>Agaricales</taxon>
        <taxon>Marasmiineae</taxon>
        <taxon>Physalacriaceae</taxon>
        <taxon>Armillaria</taxon>
    </lineage>
</organism>
<name>A0AA39NTH3_9AGAR</name>
<sequence length="143" mass="16403">MTTGNHFSATSLSRYAMARSPGDDIYNGSTSRDFCISFWGPDEAGVLCAWMRGAECTTDELQNFWKERCVSSWRYTAFCSLFLRSVLEEQYGNRLMELSGRRQSSRCVFYAVSIPFPSLLCNTATLKRPRYPEHQDAQRHISD</sequence>
<dbReference type="Proteomes" id="UP001175227">
    <property type="component" value="Unassembled WGS sequence"/>
</dbReference>
<comment type="caution">
    <text evidence="1">The sequence shown here is derived from an EMBL/GenBank/DDBJ whole genome shotgun (WGS) entry which is preliminary data.</text>
</comment>
<keyword evidence="2" id="KW-1185">Reference proteome</keyword>
<dbReference type="InterPro" id="IPR027267">
    <property type="entry name" value="AH/BAR_dom_sf"/>
</dbReference>
<proteinExistence type="predicted"/>
<gene>
    <name evidence="1" type="ORF">IW261DRAFT_834746</name>
</gene>